<keyword evidence="3" id="KW-1185">Reference proteome</keyword>
<evidence type="ECO:0000313" key="2">
    <source>
        <dbReference type="EMBL" id="SMY06823.1"/>
    </source>
</evidence>
<sequence length="189" mass="21493">MSTPGWEGILDDDETILWQGQPVGGIDWSALIDVQTVFGLFFTGFAMFWVSMTADMTQDIGNAPVIFKFFPLFGLIFVGIGLNMVIGRHFWSAYQRHRTYYTLTNKAAYIATQVLGNRKLNRYGFSEMTATTLTDNDPGSVHFAEKQTTYTRRRNGRTTSGTYRSPVGFERISDARQVYRLLREARGKD</sequence>
<evidence type="ECO:0000313" key="3">
    <source>
        <dbReference type="Proteomes" id="UP000201613"/>
    </source>
</evidence>
<dbReference type="AlphaFoldDB" id="A0A238LB89"/>
<dbReference type="Proteomes" id="UP000201613">
    <property type="component" value="Unassembled WGS sequence"/>
</dbReference>
<accession>A0A238LB89</accession>
<organism evidence="2 3">
    <name type="scientific">Flavimaricola marinus</name>
    <dbReference type="NCBI Taxonomy" id="1819565"/>
    <lineage>
        <taxon>Bacteria</taxon>
        <taxon>Pseudomonadati</taxon>
        <taxon>Pseudomonadota</taxon>
        <taxon>Alphaproteobacteria</taxon>
        <taxon>Rhodobacterales</taxon>
        <taxon>Paracoccaceae</taxon>
        <taxon>Flavimaricola</taxon>
    </lineage>
</organism>
<dbReference type="EMBL" id="FXZK01000001">
    <property type="protein sequence ID" value="SMY06823.1"/>
    <property type="molecule type" value="Genomic_DNA"/>
</dbReference>
<dbReference type="RefSeq" id="WP_093990955.1">
    <property type="nucleotide sequence ID" value="NZ_FXZK01000001.1"/>
</dbReference>
<feature type="transmembrane region" description="Helical" evidence="1">
    <location>
        <begin position="30"/>
        <end position="50"/>
    </location>
</feature>
<gene>
    <name evidence="2" type="ORF">LOM8899_00953</name>
</gene>
<keyword evidence="1" id="KW-1133">Transmembrane helix</keyword>
<protein>
    <recommendedName>
        <fullName evidence="4">DUF304 domain-containing protein</fullName>
    </recommendedName>
</protein>
<reference evidence="2 3" key="1">
    <citation type="submission" date="2017-05" db="EMBL/GenBank/DDBJ databases">
        <authorList>
            <person name="Song R."/>
            <person name="Chenine A.L."/>
            <person name="Ruprecht R.M."/>
        </authorList>
    </citation>
    <scope>NUCLEOTIDE SEQUENCE [LARGE SCALE GENOMIC DNA]</scope>
    <source>
        <strain evidence="2 3">CECT 8899</strain>
    </source>
</reference>
<dbReference type="OrthoDB" id="199424at2"/>
<proteinExistence type="predicted"/>
<name>A0A238LB89_9RHOB</name>
<evidence type="ECO:0000256" key="1">
    <source>
        <dbReference type="SAM" id="Phobius"/>
    </source>
</evidence>
<evidence type="ECO:0008006" key="4">
    <source>
        <dbReference type="Google" id="ProtNLM"/>
    </source>
</evidence>
<keyword evidence="1" id="KW-0472">Membrane</keyword>
<keyword evidence="1" id="KW-0812">Transmembrane</keyword>
<feature type="transmembrane region" description="Helical" evidence="1">
    <location>
        <begin position="70"/>
        <end position="91"/>
    </location>
</feature>